<accession>A0ABR3SF35</accession>
<keyword evidence="3" id="KW-0732">Signal</keyword>
<comment type="similarity">
    <text evidence="1">Belongs to the GMC oxidoreductase family.</text>
</comment>
<comment type="caution">
    <text evidence="5">The sequence shown here is derived from an EMBL/GenBank/DDBJ whole genome shotgun (WGS) entry which is preliminary data.</text>
</comment>
<keyword evidence="6" id="KW-1185">Reference proteome</keyword>
<dbReference type="Pfam" id="PF00732">
    <property type="entry name" value="GMC_oxred_N"/>
    <property type="match status" value="1"/>
</dbReference>
<dbReference type="PIRSF" id="PIRSF000137">
    <property type="entry name" value="Alcohol_oxidase"/>
    <property type="match status" value="1"/>
</dbReference>
<evidence type="ECO:0000256" key="1">
    <source>
        <dbReference type="ARBA" id="ARBA00010790"/>
    </source>
</evidence>
<dbReference type="InterPro" id="IPR012132">
    <property type="entry name" value="GMC_OxRdtase"/>
</dbReference>
<dbReference type="PROSITE" id="PS00624">
    <property type="entry name" value="GMC_OXRED_2"/>
    <property type="match status" value="1"/>
</dbReference>
<feature type="chain" id="PRO_5047168704" description="Glucose-methanol-choline oxidoreductase N-terminal domain-containing protein" evidence="3">
    <location>
        <begin position="19"/>
        <end position="619"/>
    </location>
</feature>
<feature type="domain" description="Glucose-methanol-choline oxidoreductase N-terminal" evidence="4">
    <location>
        <begin position="319"/>
        <end position="333"/>
    </location>
</feature>
<dbReference type="EMBL" id="JAJVDC020000192">
    <property type="protein sequence ID" value="KAL1619271.1"/>
    <property type="molecule type" value="Genomic_DNA"/>
</dbReference>
<name>A0ABR3SF35_9PEZI</name>
<gene>
    <name evidence="5" type="ORF">SLS56_010214</name>
</gene>
<evidence type="ECO:0000259" key="4">
    <source>
        <dbReference type="PROSITE" id="PS00624"/>
    </source>
</evidence>
<evidence type="ECO:0000313" key="6">
    <source>
        <dbReference type="Proteomes" id="UP001521116"/>
    </source>
</evidence>
<evidence type="ECO:0000256" key="2">
    <source>
        <dbReference type="ARBA" id="ARBA00023180"/>
    </source>
</evidence>
<evidence type="ECO:0000256" key="3">
    <source>
        <dbReference type="SAM" id="SignalP"/>
    </source>
</evidence>
<dbReference type="PANTHER" id="PTHR11552">
    <property type="entry name" value="GLUCOSE-METHANOL-CHOLINE GMC OXIDOREDUCTASE"/>
    <property type="match status" value="1"/>
</dbReference>
<keyword evidence="2" id="KW-0325">Glycoprotein</keyword>
<proteinExistence type="inferred from homology"/>
<dbReference type="Gene3D" id="3.50.50.60">
    <property type="entry name" value="FAD/NAD(P)-binding domain"/>
    <property type="match status" value="1"/>
</dbReference>
<dbReference type="InterPro" id="IPR000172">
    <property type="entry name" value="GMC_OxRdtase_N"/>
</dbReference>
<evidence type="ECO:0000313" key="5">
    <source>
        <dbReference type="EMBL" id="KAL1619271.1"/>
    </source>
</evidence>
<dbReference type="SUPFAM" id="SSF51905">
    <property type="entry name" value="FAD/NAD(P)-binding domain"/>
    <property type="match status" value="1"/>
</dbReference>
<dbReference type="Proteomes" id="UP001521116">
    <property type="component" value="Unassembled WGS sequence"/>
</dbReference>
<feature type="signal peptide" evidence="3">
    <location>
        <begin position="1"/>
        <end position="18"/>
    </location>
</feature>
<protein>
    <recommendedName>
        <fullName evidence="4">Glucose-methanol-choline oxidoreductase N-terminal domain-containing protein</fullName>
    </recommendedName>
</protein>
<dbReference type="Pfam" id="PF05199">
    <property type="entry name" value="GMC_oxred_C"/>
    <property type="match status" value="1"/>
</dbReference>
<dbReference type="PANTHER" id="PTHR11552:SF138">
    <property type="entry name" value="DEHYDROGENASE PKFF-RELATED"/>
    <property type="match status" value="1"/>
</dbReference>
<sequence length="619" mass="66188">MFSLSLLAPLLCAHLVQSVPLAPRSELVARKLLGSSFGVPRNATYDYVVVGGGNAGLTVAARLAEDPSVSVAVVEAGSFYEIENGNLSQIPAYDTMWTGKDPDDTNRVDWGFVTEPQKELLDAKVHYARGKTLGGSTARNYMAYHRGTVGTYQKWAEQVGDDSYTFDNFAPFFEKSLNFTPPKSSRAANATPEYDLATLGKGDGPLSLTFSNYANAMASWVQKGFAEIGIGSQKGFTSGELNGSSYVLENIDATLQTRESSETAFLQPALEKTSLMVYQSTLAKKIVFDGDKKATGVVVDSDGVQYTLAAAKEVIVSAGAFQSPQLLMVSGVGPKATLDQFGIPVVADLAGVGQNMWDHVLMGPSYRVNVVTSSALADAAVLALAQQDYLERQEGILTNSGGDFLAWEKIPAAQRAGFDNATLGALATTFPADWPEVEYLSMSGFLGYQQNYARDAPTDGFNYATVSTALVAPLSRGTVSIASADTADAPLIDPRWLTHPADRAVVVQGYKRVRQMFAAAAMQDVLIGPEYFPGEAVQTDDEILEVIRKTVSTVYHAACTCAMGRANDTNAVVDTKARVFGVEGLRVVDASSFPLLPPGHPVATIYALAEKIAHDIRNP</sequence>
<dbReference type="Gene3D" id="3.30.560.10">
    <property type="entry name" value="Glucose Oxidase, domain 3"/>
    <property type="match status" value="1"/>
</dbReference>
<dbReference type="InterPro" id="IPR036188">
    <property type="entry name" value="FAD/NAD-bd_sf"/>
</dbReference>
<organism evidence="5 6">
    <name type="scientific">Neofusicoccum ribis</name>
    <dbReference type="NCBI Taxonomy" id="45134"/>
    <lineage>
        <taxon>Eukaryota</taxon>
        <taxon>Fungi</taxon>
        <taxon>Dikarya</taxon>
        <taxon>Ascomycota</taxon>
        <taxon>Pezizomycotina</taxon>
        <taxon>Dothideomycetes</taxon>
        <taxon>Dothideomycetes incertae sedis</taxon>
        <taxon>Botryosphaeriales</taxon>
        <taxon>Botryosphaeriaceae</taxon>
        <taxon>Neofusicoccum</taxon>
    </lineage>
</organism>
<dbReference type="InterPro" id="IPR007867">
    <property type="entry name" value="GMC_OxRtase_C"/>
</dbReference>
<dbReference type="SUPFAM" id="SSF54373">
    <property type="entry name" value="FAD-linked reductases, C-terminal domain"/>
    <property type="match status" value="1"/>
</dbReference>
<reference evidence="5 6" key="1">
    <citation type="submission" date="2024-02" db="EMBL/GenBank/DDBJ databases">
        <title>De novo assembly and annotation of 12 fungi associated with fruit tree decline syndrome in Ontario, Canada.</title>
        <authorList>
            <person name="Sulman M."/>
            <person name="Ellouze W."/>
            <person name="Ilyukhin E."/>
        </authorList>
    </citation>
    <scope>NUCLEOTIDE SEQUENCE [LARGE SCALE GENOMIC DNA]</scope>
    <source>
        <strain evidence="5 6">M1-105</strain>
    </source>
</reference>